<dbReference type="InterPro" id="IPR058593">
    <property type="entry name" value="ARB_07466-like_C"/>
</dbReference>
<evidence type="ECO:0000259" key="3">
    <source>
        <dbReference type="Pfam" id="PF26571"/>
    </source>
</evidence>
<feature type="coiled-coil region" evidence="1">
    <location>
        <begin position="123"/>
        <end position="153"/>
    </location>
</feature>
<evidence type="ECO:0000313" key="4">
    <source>
        <dbReference type="EMBL" id="MFC4334404.1"/>
    </source>
</evidence>
<feature type="domain" description="ARB-07466-like C-terminal" evidence="3">
    <location>
        <begin position="208"/>
        <end position="315"/>
    </location>
</feature>
<feature type="coiled-coil region" evidence="1">
    <location>
        <begin position="35"/>
        <end position="79"/>
    </location>
</feature>
<dbReference type="Proteomes" id="UP001595823">
    <property type="component" value="Unassembled WGS sequence"/>
</dbReference>
<dbReference type="EMBL" id="JBHSDK010000005">
    <property type="protein sequence ID" value="MFC4334404.1"/>
    <property type="molecule type" value="Genomic_DNA"/>
</dbReference>
<proteinExistence type="predicted"/>
<comment type="caution">
    <text evidence="4">The sequence shown here is derived from an EMBL/GenBank/DDBJ whole genome shotgun (WGS) entry which is preliminary data.</text>
</comment>
<name>A0ABV8TUG4_9ACTN</name>
<feature type="signal peptide" evidence="2">
    <location>
        <begin position="1"/>
        <end position="21"/>
    </location>
</feature>
<gene>
    <name evidence="4" type="ORF">ACFPET_04235</name>
</gene>
<evidence type="ECO:0000256" key="2">
    <source>
        <dbReference type="SAM" id="SignalP"/>
    </source>
</evidence>
<dbReference type="Gene3D" id="6.10.250.3150">
    <property type="match status" value="1"/>
</dbReference>
<reference evidence="5" key="1">
    <citation type="journal article" date="2019" name="Int. J. Syst. Evol. Microbiol.">
        <title>The Global Catalogue of Microorganisms (GCM) 10K type strain sequencing project: providing services to taxonomists for standard genome sequencing and annotation.</title>
        <authorList>
            <consortium name="The Broad Institute Genomics Platform"/>
            <consortium name="The Broad Institute Genome Sequencing Center for Infectious Disease"/>
            <person name="Wu L."/>
            <person name="Ma J."/>
        </authorList>
    </citation>
    <scope>NUCLEOTIDE SEQUENCE [LARGE SCALE GENOMIC DNA]</scope>
    <source>
        <strain evidence="5">IBRC-M 10908</strain>
    </source>
</reference>
<keyword evidence="5" id="KW-1185">Reference proteome</keyword>
<evidence type="ECO:0000256" key="1">
    <source>
        <dbReference type="SAM" id="Coils"/>
    </source>
</evidence>
<keyword evidence="2" id="KW-0732">Signal</keyword>
<feature type="chain" id="PRO_5045180649" evidence="2">
    <location>
        <begin position="22"/>
        <end position="324"/>
    </location>
</feature>
<evidence type="ECO:0000313" key="5">
    <source>
        <dbReference type="Proteomes" id="UP001595823"/>
    </source>
</evidence>
<dbReference type="RefSeq" id="WP_380618155.1">
    <property type="nucleotide sequence ID" value="NZ_JBHSDK010000005.1"/>
</dbReference>
<organism evidence="4 5">
    <name type="scientific">Salininema proteolyticum</name>
    <dbReference type="NCBI Taxonomy" id="1607685"/>
    <lineage>
        <taxon>Bacteria</taxon>
        <taxon>Bacillati</taxon>
        <taxon>Actinomycetota</taxon>
        <taxon>Actinomycetes</taxon>
        <taxon>Glycomycetales</taxon>
        <taxon>Glycomycetaceae</taxon>
        <taxon>Salininema</taxon>
    </lineage>
</organism>
<sequence length="324" mass="35356">MAAIGILLLALLFLPPAESRAQDSGSGEGSISDELSTTINEYLEAQEKLTSLKEEQKSLKEELKDSEKLQKELKKELAEFAGIALTQSDTYSVSAMLATGETSDMLEAMTMLDFLGESRARRVEELVARVQEIESVQDELDANIDEQDRLTAELDEKRRAAAREMAGSSGDNATGPAPGDFRAPIPVSRNPDGSLPYESCSETDPTTTGCLSPRALHGLEESKLSGFTRFTRCYRYEPGSDHSTGQACDYSVSSGGFGGVAGGQNKTYGDNLAAWFVQYAEELGVKYVIWYKQFWSPATGWTAYLHGGGDPNSDHTNHVHVSWR</sequence>
<dbReference type="Pfam" id="PF26571">
    <property type="entry name" value="VldE"/>
    <property type="match status" value="1"/>
</dbReference>
<accession>A0ABV8TUG4</accession>
<protein>
    <submittedName>
        <fullName evidence="4">Coiled-coil domain-containing protein</fullName>
    </submittedName>
</protein>
<keyword evidence="1" id="KW-0175">Coiled coil</keyword>